<name>A0A8S1QP43_9CILI</name>
<gene>
    <name evidence="1" type="ORF">PSON_ATCC_30995.1.T1130062</name>
</gene>
<reference evidence="1" key="1">
    <citation type="submission" date="2021-01" db="EMBL/GenBank/DDBJ databases">
        <authorList>
            <consortium name="Genoscope - CEA"/>
            <person name="William W."/>
        </authorList>
    </citation>
    <scope>NUCLEOTIDE SEQUENCE</scope>
</reference>
<dbReference type="Proteomes" id="UP000692954">
    <property type="component" value="Unassembled WGS sequence"/>
</dbReference>
<sequence length="187" mass="22300">MKYPYKFQQQDIPLLEQTLAILMLSSFMNDLLIDFNLQHRDRFNREIIDDIFISIHNSFYDKMLENENNNIPIDIIKGVQIQSVSVYITLIISKYCSGIYNSVCWYNFLDKVYWFSIFNTLIQISKGKSKFLVGFTESKIKQWRFDFNILSQCLKIQNQIKKILEGIEVIQNKYITTFNMQCIKDLQ</sequence>
<comment type="caution">
    <text evidence="1">The sequence shown here is derived from an EMBL/GenBank/DDBJ whole genome shotgun (WGS) entry which is preliminary data.</text>
</comment>
<dbReference type="EMBL" id="CAJJDN010000113">
    <property type="protein sequence ID" value="CAD8117192.1"/>
    <property type="molecule type" value="Genomic_DNA"/>
</dbReference>
<proteinExistence type="predicted"/>
<evidence type="ECO:0000313" key="1">
    <source>
        <dbReference type="EMBL" id="CAD8117192.1"/>
    </source>
</evidence>
<accession>A0A8S1QP43</accession>
<evidence type="ECO:0000313" key="2">
    <source>
        <dbReference type="Proteomes" id="UP000692954"/>
    </source>
</evidence>
<protein>
    <submittedName>
        <fullName evidence="1">Uncharacterized protein</fullName>
    </submittedName>
</protein>
<organism evidence="1 2">
    <name type="scientific">Paramecium sonneborni</name>
    <dbReference type="NCBI Taxonomy" id="65129"/>
    <lineage>
        <taxon>Eukaryota</taxon>
        <taxon>Sar</taxon>
        <taxon>Alveolata</taxon>
        <taxon>Ciliophora</taxon>
        <taxon>Intramacronucleata</taxon>
        <taxon>Oligohymenophorea</taxon>
        <taxon>Peniculida</taxon>
        <taxon>Parameciidae</taxon>
        <taxon>Paramecium</taxon>
    </lineage>
</organism>
<dbReference type="AlphaFoldDB" id="A0A8S1QP43"/>
<keyword evidence="2" id="KW-1185">Reference proteome</keyword>